<comment type="similarity">
    <text evidence="1 4">Belongs to the glycosyl hydrolase 31 family.</text>
</comment>
<dbReference type="InterPro" id="IPR017853">
    <property type="entry name" value="GH"/>
</dbReference>
<dbReference type="InterPro" id="IPR000322">
    <property type="entry name" value="Glyco_hydro_31_TIM"/>
</dbReference>
<dbReference type="EMBL" id="JAGINT010000001">
    <property type="protein sequence ID" value="MBP2351614.1"/>
    <property type="molecule type" value="Genomic_DNA"/>
</dbReference>
<dbReference type="GO" id="GO:0016787">
    <property type="term" value="F:hydrolase activity"/>
    <property type="evidence" value="ECO:0007669"/>
    <property type="project" value="UniProtKB-KW"/>
</dbReference>
<evidence type="ECO:0000259" key="6">
    <source>
        <dbReference type="Pfam" id="PF01055"/>
    </source>
</evidence>
<evidence type="ECO:0000256" key="5">
    <source>
        <dbReference type="SAM" id="MobiDB-lite"/>
    </source>
</evidence>
<dbReference type="InterPro" id="IPR050985">
    <property type="entry name" value="Alpha-glycosidase_related"/>
</dbReference>
<reference evidence="8 9" key="1">
    <citation type="submission" date="2021-03" db="EMBL/GenBank/DDBJ databases">
        <title>Sequencing the genomes of 1000 actinobacteria strains.</title>
        <authorList>
            <person name="Klenk H.-P."/>
        </authorList>
    </citation>
    <scope>NUCLEOTIDE SEQUENCE [LARGE SCALE GENOMIC DNA]</scope>
    <source>
        <strain evidence="8 9">DSM 18824</strain>
    </source>
</reference>
<dbReference type="Gene3D" id="3.20.20.80">
    <property type="entry name" value="Glycosidases"/>
    <property type="match status" value="1"/>
</dbReference>
<dbReference type="Pfam" id="PF21365">
    <property type="entry name" value="Glyco_hydro_31_3rd"/>
    <property type="match status" value="1"/>
</dbReference>
<feature type="domain" description="Glycoside hydrolase family 31 TIM barrel" evidence="6">
    <location>
        <begin position="128"/>
        <end position="416"/>
    </location>
</feature>
<evidence type="ECO:0000313" key="9">
    <source>
        <dbReference type="Proteomes" id="UP000755585"/>
    </source>
</evidence>
<keyword evidence="3 4" id="KW-0326">Glycosidase</keyword>
<dbReference type="InterPro" id="IPR048395">
    <property type="entry name" value="Glyco_hydro_31_C"/>
</dbReference>
<dbReference type="RefSeq" id="WP_209694497.1">
    <property type="nucleotide sequence ID" value="NZ_JAGINT010000001.1"/>
</dbReference>
<feature type="region of interest" description="Disordered" evidence="5">
    <location>
        <begin position="473"/>
        <end position="506"/>
    </location>
</feature>
<dbReference type="PANTHER" id="PTHR43053">
    <property type="entry name" value="GLYCOSIDASE FAMILY 31"/>
    <property type="match status" value="1"/>
</dbReference>
<evidence type="ECO:0000256" key="3">
    <source>
        <dbReference type="ARBA" id="ARBA00023295"/>
    </source>
</evidence>
<organism evidence="8 9">
    <name type="scientific">Kribbella aluminosa</name>
    <dbReference type="NCBI Taxonomy" id="416017"/>
    <lineage>
        <taxon>Bacteria</taxon>
        <taxon>Bacillati</taxon>
        <taxon>Actinomycetota</taxon>
        <taxon>Actinomycetes</taxon>
        <taxon>Propionibacteriales</taxon>
        <taxon>Kribbellaceae</taxon>
        <taxon>Kribbella</taxon>
    </lineage>
</organism>
<keyword evidence="9" id="KW-1185">Reference proteome</keyword>
<keyword evidence="2 4" id="KW-0378">Hydrolase</keyword>
<dbReference type="Pfam" id="PF01055">
    <property type="entry name" value="Glyco_hydro_31_2nd"/>
    <property type="match status" value="1"/>
</dbReference>
<sequence length="506" mass="56792">MSDSVALERLPGELWWGGAVADGDDMPYDSRFGRDLSIWLGDNQGSPLLLSSLGRHVWCDDPISFSFEGNLLRVTSAGGPVVVGSGGSSLRDAFRAASTAYFPATGTSPDPRMFTTPQYNTWIELVYDQTQQRILDYAHAIIDNGYPPGVLMIDDNWQEDYGVWNFHPARFPDPHTLINQLHDLGFTIMLWTCPFISPDSPTFRTLEHHQLLLRDHTGTTAIRRWWNGYSALLDLTNPHTTTWLHHQLTNLQTRYRIDGFKFDAGDPRFYRDTDQPHTPTTPNQHTQTWADIGLNYPLNEYRACWKHAGQPLAQRQTDLDPTWSRLGLGSIVAWGIAQGLLGYAFNCPDMIGGGLASQFELVSYVADSERFVRWAQAAALFPMMQFSLAPWRVLTESENAIVREAISIRERLAPYLCGLVEHAATTGEPILRSMEYVFPHQGYARITDQFMLGNDILVAPVLEKVRAPAPSLFRQASGNGTTRRFSPGQRSSRSMPPWSRCPGSSA</sequence>
<gene>
    <name evidence="8" type="ORF">JOF29_002697</name>
</gene>
<feature type="compositionally biased region" description="Polar residues" evidence="5">
    <location>
        <begin position="474"/>
        <end position="494"/>
    </location>
</feature>
<evidence type="ECO:0000259" key="7">
    <source>
        <dbReference type="Pfam" id="PF21365"/>
    </source>
</evidence>
<comment type="caution">
    <text evidence="8">The sequence shown here is derived from an EMBL/GenBank/DDBJ whole genome shotgun (WGS) entry which is preliminary data.</text>
</comment>
<evidence type="ECO:0000256" key="2">
    <source>
        <dbReference type="ARBA" id="ARBA00022801"/>
    </source>
</evidence>
<dbReference type="PANTHER" id="PTHR43053:SF4">
    <property type="entry name" value="MYOGENESIS-REGULATING GLYCOSIDASE"/>
    <property type="match status" value="1"/>
</dbReference>
<accession>A0ABS4UJ22</accession>
<dbReference type="SUPFAM" id="SSF51445">
    <property type="entry name" value="(Trans)glycosidases"/>
    <property type="match status" value="1"/>
</dbReference>
<evidence type="ECO:0000256" key="4">
    <source>
        <dbReference type="RuleBase" id="RU361185"/>
    </source>
</evidence>
<name>A0ABS4UJ22_9ACTN</name>
<evidence type="ECO:0000313" key="8">
    <source>
        <dbReference type="EMBL" id="MBP2351614.1"/>
    </source>
</evidence>
<evidence type="ECO:0000256" key="1">
    <source>
        <dbReference type="ARBA" id="ARBA00007806"/>
    </source>
</evidence>
<protein>
    <submittedName>
        <fullName evidence="8">Alpha-glucosidase (Family GH31 glycosyl hydrolase)</fullName>
    </submittedName>
</protein>
<dbReference type="Proteomes" id="UP000755585">
    <property type="component" value="Unassembled WGS sequence"/>
</dbReference>
<dbReference type="CDD" id="cd06592">
    <property type="entry name" value="GH31_NET37"/>
    <property type="match status" value="1"/>
</dbReference>
<proteinExistence type="inferred from homology"/>
<feature type="domain" description="Glycosyl hydrolase family 31 C-terminal" evidence="7">
    <location>
        <begin position="427"/>
        <end position="464"/>
    </location>
</feature>